<evidence type="ECO:0000313" key="13">
    <source>
        <dbReference type="Proteomes" id="UP000315017"/>
    </source>
</evidence>
<protein>
    <recommendedName>
        <fullName evidence="3">Type II secretion system core protein G</fullName>
    </recommendedName>
</protein>
<keyword evidence="13" id="KW-1185">Reference proteome</keyword>
<dbReference type="InterPro" id="IPR013545">
    <property type="entry name" value="T2SS_protein-GspG_C"/>
</dbReference>
<evidence type="ECO:0000256" key="9">
    <source>
        <dbReference type="ARBA" id="ARBA00023136"/>
    </source>
</evidence>
<dbReference type="GO" id="GO:0005886">
    <property type="term" value="C:plasma membrane"/>
    <property type="evidence" value="ECO:0007669"/>
    <property type="project" value="UniProtKB-SubCell"/>
</dbReference>
<dbReference type="InterPro" id="IPR000983">
    <property type="entry name" value="Bac_GSPG_pilin"/>
</dbReference>
<keyword evidence="5" id="KW-0488">Methylation</keyword>
<dbReference type="Proteomes" id="UP000315017">
    <property type="component" value="Chromosome"/>
</dbReference>
<sequence>MRSSLRISNRRQSTRRRGFTLMEVLLVLAILVILGSIVTVSVLKMQATAFKDAARTQLRSFEDAIKLYQLHVNQVPSNLDSLVELPADLPNQTKWQGPYIDKQIPLDPWDQPYQYEVIDDERYNIFSAGPDRTPSTDDDITL</sequence>
<keyword evidence="6" id="KW-0997">Cell inner membrane</keyword>
<dbReference type="GO" id="GO:0015628">
    <property type="term" value="P:protein secretion by the type II secretion system"/>
    <property type="evidence" value="ECO:0007669"/>
    <property type="project" value="InterPro"/>
</dbReference>
<proteinExistence type="inferred from homology"/>
<evidence type="ECO:0000256" key="6">
    <source>
        <dbReference type="ARBA" id="ARBA00022519"/>
    </source>
</evidence>
<dbReference type="Pfam" id="PF08334">
    <property type="entry name" value="T2SSG"/>
    <property type="match status" value="1"/>
</dbReference>
<evidence type="ECO:0000313" key="12">
    <source>
        <dbReference type="EMBL" id="QDU26147.1"/>
    </source>
</evidence>
<name>A0A517Y7F3_9BACT</name>
<feature type="domain" description="Type II secretion system protein GspG C-terminal" evidence="11">
    <location>
        <begin position="42"/>
        <end position="139"/>
    </location>
</feature>
<feature type="transmembrane region" description="Helical" evidence="10">
    <location>
        <begin position="21"/>
        <end position="43"/>
    </location>
</feature>
<dbReference type="GO" id="GO:0015627">
    <property type="term" value="C:type II protein secretion system complex"/>
    <property type="evidence" value="ECO:0007669"/>
    <property type="project" value="InterPro"/>
</dbReference>
<evidence type="ECO:0000259" key="11">
    <source>
        <dbReference type="Pfam" id="PF08334"/>
    </source>
</evidence>
<keyword evidence="7 10" id="KW-0812">Transmembrane</keyword>
<evidence type="ECO:0000256" key="7">
    <source>
        <dbReference type="ARBA" id="ARBA00022692"/>
    </source>
</evidence>
<keyword evidence="9 10" id="KW-0472">Membrane</keyword>
<dbReference type="OrthoDB" id="9795612at2"/>
<keyword evidence="4" id="KW-1003">Cell membrane</keyword>
<dbReference type="NCBIfam" id="TIGR02532">
    <property type="entry name" value="IV_pilin_GFxxxE"/>
    <property type="match status" value="1"/>
</dbReference>
<dbReference type="InterPro" id="IPR012902">
    <property type="entry name" value="N_methyl_site"/>
</dbReference>
<keyword evidence="8 10" id="KW-1133">Transmembrane helix</keyword>
<dbReference type="Pfam" id="PF07963">
    <property type="entry name" value="N_methyl"/>
    <property type="match status" value="1"/>
</dbReference>
<dbReference type="PRINTS" id="PR00813">
    <property type="entry name" value="BCTERIALGSPG"/>
</dbReference>
<dbReference type="RefSeq" id="WP_145086251.1">
    <property type="nucleotide sequence ID" value="NZ_CP036274.1"/>
</dbReference>
<evidence type="ECO:0000256" key="3">
    <source>
        <dbReference type="ARBA" id="ARBA00020042"/>
    </source>
</evidence>
<reference evidence="12 13" key="1">
    <citation type="submission" date="2019-02" db="EMBL/GenBank/DDBJ databases">
        <title>Deep-cultivation of Planctomycetes and their phenomic and genomic characterization uncovers novel biology.</title>
        <authorList>
            <person name="Wiegand S."/>
            <person name="Jogler M."/>
            <person name="Boedeker C."/>
            <person name="Pinto D."/>
            <person name="Vollmers J."/>
            <person name="Rivas-Marin E."/>
            <person name="Kohn T."/>
            <person name="Peeters S.H."/>
            <person name="Heuer A."/>
            <person name="Rast P."/>
            <person name="Oberbeckmann S."/>
            <person name="Bunk B."/>
            <person name="Jeske O."/>
            <person name="Meyerdierks A."/>
            <person name="Storesund J.E."/>
            <person name="Kallscheuer N."/>
            <person name="Luecker S."/>
            <person name="Lage O.M."/>
            <person name="Pohl T."/>
            <person name="Merkel B.J."/>
            <person name="Hornburger P."/>
            <person name="Mueller R.-W."/>
            <person name="Bruemmer F."/>
            <person name="Labrenz M."/>
            <person name="Spormann A.M."/>
            <person name="Op den Camp H."/>
            <person name="Overmann J."/>
            <person name="Amann R."/>
            <person name="Jetten M.S.M."/>
            <person name="Mascher T."/>
            <person name="Medema M.H."/>
            <person name="Devos D.P."/>
            <person name="Kaster A.-K."/>
            <person name="Ovreas L."/>
            <person name="Rohde M."/>
            <person name="Galperin M.Y."/>
            <person name="Jogler C."/>
        </authorList>
    </citation>
    <scope>NUCLEOTIDE SEQUENCE [LARGE SCALE GENOMIC DNA]</scope>
    <source>
        <strain evidence="12 13">ETA_A8</strain>
    </source>
</reference>
<evidence type="ECO:0000256" key="4">
    <source>
        <dbReference type="ARBA" id="ARBA00022475"/>
    </source>
</evidence>
<evidence type="ECO:0000256" key="8">
    <source>
        <dbReference type="ARBA" id="ARBA00022989"/>
    </source>
</evidence>
<comment type="similarity">
    <text evidence="2">Belongs to the GSP G family.</text>
</comment>
<evidence type="ECO:0000256" key="1">
    <source>
        <dbReference type="ARBA" id="ARBA00004377"/>
    </source>
</evidence>
<dbReference type="SUPFAM" id="SSF54523">
    <property type="entry name" value="Pili subunits"/>
    <property type="match status" value="1"/>
</dbReference>
<dbReference type="KEGG" id="aagg:ETAA8_12210"/>
<evidence type="ECO:0000256" key="5">
    <source>
        <dbReference type="ARBA" id="ARBA00022481"/>
    </source>
</evidence>
<dbReference type="Gene3D" id="3.30.700.10">
    <property type="entry name" value="Glycoprotein, Type 4 Pilin"/>
    <property type="match status" value="1"/>
</dbReference>
<evidence type="ECO:0000256" key="2">
    <source>
        <dbReference type="ARBA" id="ARBA00009984"/>
    </source>
</evidence>
<dbReference type="NCBIfam" id="TIGR01710">
    <property type="entry name" value="typeII_sec_gspG"/>
    <property type="match status" value="1"/>
</dbReference>
<comment type="subcellular location">
    <subcellularLocation>
        <location evidence="1">Cell inner membrane</location>
        <topology evidence="1">Single-pass membrane protein</topology>
    </subcellularLocation>
</comment>
<evidence type="ECO:0000256" key="10">
    <source>
        <dbReference type="SAM" id="Phobius"/>
    </source>
</evidence>
<dbReference type="AlphaFoldDB" id="A0A517Y7F3"/>
<dbReference type="InterPro" id="IPR045584">
    <property type="entry name" value="Pilin-like"/>
</dbReference>
<gene>
    <name evidence="12" type="primary">pulG_2</name>
    <name evidence="12" type="ORF">ETAA8_12210</name>
</gene>
<dbReference type="EMBL" id="CP036274">
    <property type="protein sequence ID" value="QDU26147.1"/>
    <property type="molecule type" value="Genomic_DNA"/>
</dbReference>
<dbReference type="InterPro" id="IPR010054">
    <property type="entry name" value="Type2_sec_GspG"/>
</dbReference>
<accession>A0A517Y7F3</accession>
<organism evidence="12 13">
    <name type="scientific">Anatilimnocola aggregata</name>
    <dbReference type="NCBI Taxonomy" id="2528021"/>
    <lineage>
        <taxon>Bacteria</taxon>
        <taxon>Pseudomonadati</taxon>
        <taxon>Planctomycetota</taxon>
        <taxon>Planctomycetia</taxon>
        <taxon>Pirellulales</taxon>
        <taxon>Pirellulaceae</taxon>
        <taxon>Anatilimnocola</taxon>
    </lineage>
</organism>